<dbReference type="InterPro" id="IPR000397">
    <property type="entry name" value="Heat_shock_Hsp33"/>
</dbReference>
<dbReference type="GO" id="GO:0005737">
    <property type="term" value="C:cytoplasm"/>
    <property type="evidence" value="ECO:0007669"/>
    <property type="project" value="InterPro"/>
</dbReference>
<gene>
    <name evidence="1" type="ORF">CWATWH0402_2760</name>
</gene>
<dbReference type="GO" id="GO:0051082">
    <property type="term" value="F:unfolded protein binding"/>
    <property type="evidence" value="ECO:0007669"/>
    <property type="project" value="InterPro"/>
</dbReference>
<sequence>MVSFRGFTPLLRQGKTLPDILEELLGDLGLVIFPDVQMLRFNCPCSFSRVLGALKLLGEEELQDMIEKDDGAEATCEFCGEVYRADSNQLAQLIEDLRTESV</sequence>
<evidence type="ECO:0000313" key="2">
    <source>
        <dbReference type="Proteomes" id="UP000018130"/>
    </source>
</evidence>
<evidence type="ECO:0000313" key="1">
    <source>
        <dbReference type="EMBL" id="CCQ65894.1"/>
    </source>
</evidence>
<comment type="caution">
    <text evidence="1">The sequence shown here is derived from an EMBL/GenBank/DDBJ whole genome shotgun (WGS) entry which is preliminary data.</text>
</comment>
<dbReference type="PANTHER" id="PTHR30111">
    <property type="entry name" value="33 KDA CHAPERONIN"/>
    <property type="match status" value="1"/>
</dbReference>
<dbReference type="Gene3D" id="3.90.1280.10">
    <property type="entry name" value="HSP33 redox switch-like"/>
    <property type="match status" value="1"/>
</dbReference>
<dbReference type="PANTHER" id="PTHR30111:SF1">
    <property type="entry name" value="33 KDA CHAPERONIN"/>
    <property type="match status" value="1"/>
</dbReference>
<dbReference type="Proteomes" id="UP000018130">
    <property type="component" value="Unassembled WGS sequence"/>
</dbReference>
<dbReference type="AlphaFoldDB" id="T2JLH8"/>
<proteinExistence type="predicted"/>
<dbReference type="EMBL" id="CAQN01000284">
    <property type="protein sequence ID" value="CCQ65894.1"/>
    <property type="molecule type" value="Genomic_DNA"/>
</dbReference>
<reference evidence="1 2" key="2">
    <citation type="submission" date="2013-09" db="EMBL/GenBank/DDBJ databases">
        <title>Whole genome comparison of six Crocosphaera watsonii strains with differing phenotypes.</title>
        <authorList>
            <person name="Bench S.R."/>
            <person name="Heller P."/>
            <person name="Frank I."/>
            <person name="Arciniega M."/>
            <person name="Shilova I.N."/>
            <person name="Zehr J.P."/>
        </authorList>
    </citation>
    <scope>NUCLEOTIDE SEQUENCE [LARGE SCALE GENOMIC DNA]</scope>
    <source>
        <strain evidence="1 2">WH 0402</strain>
    </source>
</reference>
<protein>
    <submittedName>
        <fullName evidence="1">33 kDa chaperonin</fullName>
    </submittedName>
</protein>
<dbReference type="InterPro" id="IPR016154">
    <property type="entry name" value="Heat_shock_Hsp33_C"/>
</dbReference>
<dbReference type="GO" id="GO:0042026">
    <property type="term" value="P:protein refolding"/>
    <property type="evidence" value="ECO:0007669"/>
    <property type="project" value="TreeGrafter"/>
</dbReference>
<dbReference type="GO" id="GO:0044183">
    <property type="term" value="F:protein folding chaperone"/>
    <property type="evidence" value="ECO:0007669"/>
    <property type="project" value="TreeGrafter"/>
</dbReference>
<dbReference type="SUPFAM" id="SSF118352">
    <property type="entry name" value="HSP33 redox switch-like"/>
    <property type="match status" value="1"/>
</dbReference>
<accession>T2JLH8</accession>
<reference evidence="1 2" key="1">
    <citation type="submission" date="2013-01" db="EMBL/GenBank/DDBJ databases">
        <authorList>
            <person name="Bench S."/>
        </authorList>
    </citation>
    <scope>NUCLEOTIDE SEQUENCE [LARGE SCALE GENOMIC DNA]</scope>
    <source>
        <strain evidence="1 2">WH 0402</strain>
    </source>
</reference>
<organism evidence="1 2">
    <name type="scientific">Crocosphaera watsonii WH 0402</name>
    <dbReference type="NCBI Taxonomy" id="1284629"/>
    <lineage>
        <taxon>Bacteria</taxon>
        <taxon>Bacillati</taxon>
        <taxon>Cyanobacteriota</taxon>
        <taxon>Cyanophyceae</taxon>
        <taxon>Oscillatoriophycideae</taxon>
        <taxon>Chroococcales</taxon>
        <taxon>Aphanothecaceae</taxon>
        <taxon>Crocosphaera</taxon>
    </lineage>
</organism>
<dbReference type="Pfam" id="PF01430">
    <property type="entry name" value="HSP33"/>
    <property type="match status" value="1"/>
</dbReference>
<name>T2JLH8_CROWT</name>